<evidence type="ECO:0000256" key="3">
    <source>
        <dbReference type="ARBA" id="ARBA00022630"/>
    </source>
</evidence>
<protein>
    <recommendedName>
        <fullName evidence="6">Ion-translocating oxidoreductase complex subunit G</fullName>
        <ecNumber evidence="6">7.-.-.-</ecNumber>
    </recommendedName>
    <alternativeName>
        <fullName evidence="6">Rnf electron transport complex subunit G</fullName>
    </alternativeName>
</protein>
<dbReference type="InterPro" id="IPR010209">
    <property type="entry name" value="Ion_transpt_RnfG/RsxG"/>
</dbReference>
<evidence type="ECO:0000313" key="10">
    <source>
        <dbReference type="EMBL" id="RDE19474.1"/>
    </source>
</evidence>
<feature type="region of interest" description="Disordered" evidence="7">
    <location>
        <begin position="206"/>
        <end position="225"/>
    </location>
</feature>
<dbReference type="EMBL" id="QQOH01000003">
    <property type="protein sequence ID" value="RDE19474.1"/>
    <property type="molecule type" value="Genomic_DNA"/>
</dbReference>
<feature type="domain" description="FMN-binding" evidence="9">
    <location>
        <begin position="103"/>
        <end position="195"/>
    </location>
</feature>
<comment type="subunit">
    <text evidence="6">The complex is composed of six subunits: RnfA, RnfB, RnfC, RnfD, RnfE and RnfG.</text>
</comment>
<dbReference type="GO" id="GO:0010181">
    <property type="term" value="F:FMN binding"/>
    <property type="evidence" value="ECO:0007669"/>
    <property type="project" value="InterPro"/>
</dbReference>
<organism evidence="10 11">
    <name type="scientific">Motiliproteus coralliicola</name>
    <dbReference type="NCBI Taxonomy" id="2283196"/>
    <lineage>
        <taxon>Bacteria</taxon>
        <taxon>Pseudomonadati</taxon>
        <taxon>Pseudomonadota</taxon>
        <taxon>Gammaproteobacteria</taxon>
        <taxon>Oceanospirillales</taxon>
        <taxon>Oceanospirillaceae</taxon>
        <taxon>Motiliproteus</taxon>
    </lineage>
</organism>
<evidence type="ECO:0000259" key="9">
    <source>
        <dbReference type="SMART" id="SM00900"/>
    </source>
</evidence>
<dbReference type="AlphaFoldDB" id="A0A369WFN2"/>
<feature type="modified residue" description="FMN phosphoryl threonine" evidence="6">
    <location>
        <position position="178"/>
    </location>
</feature>
<keyword evidence="5 6" id="KW-0249">Electron transport</keyword>
<feature type="compositionally biased region" description="Polar residues" evidence="7">
    <location>
        <begin position="207"/>
        <end position="218"/>
    </location>
</feature>
<dbReference type="GO" id="GO:0022900">
    <property type="term" value="P:electron transport chain"/>
    <property type="evidence" value="ECO:0007669"/>
    <property type="project" value="UniProtKB-UniRule"/>
</dbReference>
<dbReference type="SMART" id="SM00900">
    <property type="entry name" value="FMN_bind"/>
    <property type="match status" value="1"/>
</dbReference>
<keyword evidence="2 6" id="KW-0597">Phosphoprotein</keyword>
<comment type="subcellular location">
    <subcellularLocation>
        <location evidence="6">Cell inner membrane</location>
        <topology evidence="6">Single-pass membrane protein</topology>
    </subcellularLocation>
</comment>
<keyword evidence="8" id="KW-0732">Signal</keyword>
<keyword evidence="6" id="KW-1278">Translocase</keyword>
<keyword evidence="6" id="KW-0997">Cell inner membrane</keyword>
<comment type="function">
    <text evidence="6">Part of a membrane-bound complex that couples electron transfer with translocation of ions across the membrane.</text>
</comment>
<dbReference type="GO" id="GO:0005886">
    <property type="term" value="C:plasma membrane"/>
    <property type="evidence" value="ECO:0007669"/>
    <property type="project" value="UniProtKB-SubCell"/>
</dbReference>
<proteinExistence type="inferred from homology"/>
<name>A0A369WFN2_9GAMM</name>
<accession>A0A369WFN2</accession>
<dbReference type="RefSeq" id="WP_114695819.1">
    <property type="nucleotide sequence ID" value="NZ_QQOH01000003.1"/>
</dbReference>
<keyword evidence="6" id="KW-0812">Transmembrane</keyword>
<keyword evidence="3 6" id="KW-0285">Flavoprotein</keyword>
<feature type="chain" id="PRO_5017035396" description="Ion-translocating oxidoreductase complex subunit G" evidence="8">
    <location>
        <begin position="25"/>
        <end position="225"/>
    </location>
</feature>
<dbReference type="PANTHER" id="PTHR36118:SF1">
    <property type="entry name" value="ION-TRANSLOCATING OXIDOREDUCTASE COMPLEX SUBUNIT G"/>
    <property type="match status" value="1"/>
</dbReference>
<reference evidence="10 11" key="1">
    <citation type="submission" date="2018-07" db="EMBL/GenBank/DDBJ databases">
        <title>Motiliproteus coralliicola sp. nov., a bacterium isolated from Coral.</title>
        <authorList>
            <person name="Wang G."/>
        </authorList>
    </citation>
    <scope>NUCLEOTIDE SEQUENCE [LARGE SCALE GENOMIC DNA]</scope>
    <source>
        <strain evidence="10 11">C34</strain>
    </source>
</reference>
<gene>
    <name evidence="6" type="primary">rnfG</name>
    <name evidence="10" type="ORF">DV711_11315</name>
</gene>
<keyword evidence="6" id="KW-1003">Cell membrane</keyword>
<dbReference type="Pfam" id="PF04205">
    <property type="entry name" value="FMN_bind"/>
    <property type="match status" value="1"/>
</dbReference>
<evidence type="ECO:0000256" key="1">
    <source>
        <dbReference type="ARBA" id="ARBA00022448"/>
    </source>
</evidence>
<sequence>MAIVTAIRNNALALGLFAVLTAGAIALTQSATREAIADNREQARAKALFQIVPTTAHDNDLVRDRYTLNRTQRLGYEGPVEVYRARTDGQVHTVILPAIAPDGYTGNIDLIVGVKRDGSVAGVRILRHQETPGLGDKVDVKKSDWVLSFNDQRLNGEDDPDWAVKKDGGRFDQFTGATITPRAVVGAVKQAVLTFEANRAALLEDTPLSSAEESTIKTTAGDANG</sequence>
<dbReference type="GO" id="GO:0009055">
    <property type="term" value="F:electron transfer activity"/>
    <property type="evidence" value="ECO:0007669"/>
    <property type="project" value="InterPro"/>
</dbReference>
<keyword evidence="1 6" id="KW-0813">Transport</keyword>
<comment type="caution">
    <text evidence="10">The sequence shown here is derived from an EMBL/GenBank/DDBJ whole genome shotgun (WGS) entry which is preliminary data.</text>
</comment>
<dbReference type="PIRSF" id="PIRSF006091">
    <property type="entry name" value="E_trnsport_RnfG"/>
    <property type="match status" value="1"/>
</dbReference>
<feature type="signal peptide" evidence="8">
    <location>
        <begin position="1"/>
        <end position="24"/>
    </location>
</feature>
<dbReference type="PANTHER" id="PTHR36118">
    <property type="entry name" value="ION-TRANSLOCATING OXIDOREDUCTASE COMPLEX SUBUNIT G"/>
    <property type="match status" value="1"/>
</dbReference>
<dbReference type="HAMAP" id="MF_00479">
    <property type="entry name" value="RsxG_RnfG"/>
    <property type="match status" value="1"/>
</dbReference>
<evidence type="ECO:0000256" key="5">
    <source>
        <dbReference type="ARBA" id="ARBA00022982"/>
    </source>
</evidence>
<dbReference type="NCBIfam" id="TIGR01947">
    <property type="entry name" value="rnfG"/>
    <property type="match status" value="1"/>
</dbReference>
<comment type="cofactor">
    <cofactor evidence="6">
        <name>FMN</name>
        <dbReference type="ChEBI" id="CHEBI:58210"/>
    </cofactor>
</comment>
<evidence type="ECO:0000256" key="6">
    <source>
        <dbReference type="HAMAP-Rule" id="MF_00479"/>
    </source>
</evidence>
<dbReference type="NCBIfam" id="NF002519">
    <property type="entry name" value="PRK01908.1"/>
    <property type="match status" value="1"/>
</dbReference>
<dbReference type="Proteomes" id="UP000253769">
    <property type="component" value="Unassembled WGS sequence"/>
</dbReference>
<evidence type="ECO:0000256" key="2">
    <source>
        <dbReference type="ARBA" id="ARBA00022553"/>
    </source>
</evidence>
<keyword evidence="6" id="KW-0472">Membrane</keyword>
<evidence type="ECO:0000313" key="11">
    <source>
        <dbReference type="Proteomes" id="UP000253769"/>
    </source>
</evidence>
<evidence type="ECO:0000256" key="8">
    <source>
        <dbReference type="SAM" id="SignalP"/>
    </source>
</evidence>
<keyword evidence="4 6" id="KW-0288">FMN</keyword>
<evidence type="ECO:0000256" key="4">
    <source>
        <dbReference type="ARBA" id="ARBA00022643"/>
    </source>
</evidence>
<keyword evidence="6" id="KW-1133">Transmembrane helix</keyword>
<evidence type="ECO:0000256" key="7">
    <source>
        <dbReference type="SAM" id="MobiDB-lite"/>
    </source>
</evidence>
<dbReference type="OrthoDB" id="9784165at2"/>
<dbReference type="InterPro" id="IPR007329">
    <property type="entry name" value="FMN-bd"/>
</dbReference>
<comment type="similarity">
    <text evidence="6">Belongs to the RnfG family.</text>
</comment>
<dbReference type="EC" id="7.-.-.-" evidence="6"/>
<keyword evidence="11" id="KW-1185">Reference proteome</keyword>